<dbReference type="SUPFAM" id="SSF52540">
    <property type="entry name" value="P-loop containing nucleoside triphosphate hydrolases"/>
    <property type="match status" value="1"/>
</dbReference>
<sequence length="343" mass="39729">MKSLGIYFGTFAPCHVGHFEQIVRAKRENDRAFVIVSGYDGDRGDLAGMSLKNRVKAMRELLKDDPTVSVLMLDETAIPKYPAGWAPWLNMLRESVEQSTDITERVTFYVGEDEYMKPLDDYFSDCWEADVVITRVDRRVTGISGTSIRENPLFNWDYVTRPFRRFFVKNVLIIGGAGTGKTALTRDLARRYSTSYSLEYMPDFLTERLVREEELDIKDFHEIGIGQYEHNRRHIHSPGTRKVFFADTDVMMTKLFAKSHLSEQDFNHVAPVFDFYISLQTWALIIVLPTAESGDEMYELMLAELDSQQLRDRTVILEGMDYYEMYEEAHRLVDELLADGRDN</sequence>
<dbReference type="AlphaFoldDB" id="A0A9Q9F2V7"/>
<dbReference type="Pfam" id="PF13521">
    <property type="entry name" value="AAA_28"/>
    <property type="match status" value="1"/>
</dbReference>
<evidence type="ECO:0000313" key="5">
    <source>
        <dbReference type="Proteomes" id="UP000295735"/>
    </source>
</evidence>
<evidence type="ECO:0000259" key="2">
    <source>
        <dbReference type="Pfam" id="PF13521"/>
    </source>
</evidence>
<keyword evidence="5" id="KW-1185">Reference proteome</keyword>
<accession>A0A9Q9F2V7</accession>
<dbReference type="Proteomes" id="UP000295735">
    <property type="component" value="Unassembled WGS sequence"/>
</dbReference>
<proteinExistence type="predicted"/>
<dbReference type="OrthoDB" id="9802794at2"/>
<dbReference type="PANTHER" id="PTHR37512:SF1">
    <property type="entry name" value="NADR_TTD14 AAA DOMAIN-CONTAINING PROTEIN"/>
    <property type="match status" value="1"/>
</dbReference>
<gene>
    <name evidence="3" type="ORF">ERX35_008525</name>
    <name evidence="4" type="ORF">KFV11_08135</name>
</gene>
<dbReference type="InterPro" id="IPR014729">
    <property type="entry name" value="Rossmann-like_a/b/a_fold"/>
</dbReference>
<dbReference type="Proteomes" id="UP001057381">
    <property type="component" value="Chromosome"/>
</dbReference>
<dbReference type="EMBL" id="SCWC02000006">
    <property type="protein sequence ID" value="KAA1038383.1"/>
    <property type="molecule type" value="Genomic_DNA"/>
</dbReference>
<evidence type="ECO:0000313" key="6">
    <source>
        <dbReference type="Proteomes" id="UP001057381"/>
    </source>
</evidence>
<feature type="domain" description="Cytidyltransferase-like" evidence="1">
    <location>
        <begin position="6"/>
        <end position="150"/>
    </location>
</feature>
<reference evidence="3 5" key="1">
    <citation type="submission" date="2019-09" db="EMBL/GenBank/DDBJ databases">
        <authorList>
            <person name="Mazhar S."/>
            <person name="Altermann E."/>
            <person name="Hill C."/>
            <person name="Mcauliffe O."/>
        </authorList>
    </citation>
    <scope>NUCLEOTIDE SEQUENCE [LARGE SCALE GENOMIC DNA]</scope>
    <source>
        <strain evidence="3 5">ATCC 51831</strain>
    </source>
</reference>
<dbReference type="EMBL" id="CP073809">
    <property type="protein sequence ID" value="UTH13229.1"/>
    <property type="molecule type" value="Genomic_DNA"/>
</dbReference>
<organism evidence="4 6">
    <name type="scientific">Macrococcus equipercicus</name>
    <dbReference type="NCBI Taxonomy" id="69967"/>
    <lineage>
        <taxon>Bacteria</taxon>
        <taxon>Bacillati</taxon>
        <taxon>Bacillota</taxon>
        <taxon>Bacilli</taxon>
        <taxon>Bacillales</taxon>
        <taxon>Staphylococcaceae</taxon>
        <taxon>Macrococcus</taxon>
    </lineage>
</organism>
<dbReference type="NCBIfam" id="TIGR00125">
    <property type="entry name" value="cyt_tran_rel"/>
    <property type="match status" value="1"/>
</dbReference>
<feature type="domain" description="NadR/Ttd14 AAA" evidence="2">
    <location>
        <begin position="171"/>
        <end position="291"/>
    </location>
</feature>
<evidence type="ECO:0000313" key="4">
    <source>
        <dbReference type="EMBL" id="UTH13229.1"/>
    </source>
</evidence>
<dbReference type="PANTHER" id="PTHR37512">
    <property type="entry name" value="TRIFUNCTIONAL NAD BIOSYNTHESIS/REGULATOR PROTEIN NADR"/>
    <property type="match status" value="1"/>
</dbReference>
<dbReference type="InterPro" id="IPR052735">
    <property type="entry name" value="NAD_biosynth-regulator"/>
</dbReference>
<dbReference type="InterPro" id="IPR027417">
    <property type="entry name" value="P-loop_NTPase"/>
</dbReference>
<dbReference type="Gene3D" id="3.40.50.300">
    <property type="entry name" value="P-loop containing nucleotide triphosphate hydrolases"/>
    <property type="match status" value="1"/>
</dbReference>
<reference evidence="4" key="2">
    <citation type="submission" date="2021-04" db="EMBL/GenBank/DDBJ databases">
        <title>Complete Genome Sequences of Macrococcus spp. from dog and cattle.</title>
        <authorList>
            <person name="Schwendener S."/>
            <person name="Perreten V."/>
        </authorList>
    </citation>
    <scope>NUCLEOTIDE SEQUENCE</scope>
    <source>
        <strain evidence="4">Epi0143-OL</strain>
    </source>
</reference>
<dbReference type="GO" id="GO:0003824">
    <property type="term" value="F:catalytic activity"/>
    <property type="evidence" value="ECO:0007669"/>
    <property type="project" value="InterPro"/>
</dbReference>
<dbReference type="Gene3D" id="3.40.50.620">
    <property type="entry name" value="HUPs"/>
    <property type="match status" value="1"/>
</dbReference>
<dbReference type="SUPFAM" id="SSF52374">
    <property type="entry name" value="Nucleotidylyl transferase"/>
    <property type="match status" value="1"/>
</dbReference>
<dbReference type="InterPro" id="IPR004821">
    <property type="entry name" value="Cyt_trans-like"/>
</dbReference>
<dbReference type="RefSeq" id="WP_149459477.1">
    <property type="nucleotide sequence ID" value="NZ_CP073809.1"/>
</dbReference>
<dbReference type="InterPro" id="IPR038727">
    <property type="entry name" value="NadR/Ttd14_AAA_dom"/>
</dbReference>
<dbReference type="KEGG" id="mequ:KFV11_08135"/>
<name>A0A9Q9F2V7_9STAP</name>
<evidence type="ECO:0000259" key="1">
    <source>
        <dbReference type="Pfam" id="PF01467"/>
    </source>
</evidence>
<dbReference type="Pfam" id="PF01467">
    <property type="entry name" value="CTP_transf_like"/>
    <property type="match status" value="1"/>
</dbReference>
<protein>
    <submittedName>
        <fullName evidence="4">AAA family ATPase</fullName>
    </submittedName>
</protein>
<evidence type="ECO:0000313" key="3">
    <source>
        <dbReference type="EMBL" id="KAA1038383.1"/>
    </source>
</evidence>